<dbReference type="GO" id="GO:0009231">
    <property type="term" value="P:riboflavin biosynthetic process"/>
    <property type="evidence" value="ECO:0007669"/>
    <property type="project" value="UniProtKB-KW"/>
</dbReference>
<dbReference type="NCBIfam" id="NF006767">
    <property type="entry name" value="PRK09289.1"/>
    <property type="match status" value="1"/>
</dbReference>
<comment type="catalytic activity">
    <reaction evidence="1">
        <text>2 6,7-dimethyl-8-(1-D-ribityl)lumazine + H(+) = 5-amino-6-(D-ribitylamino)uracil + riboflavin</text>
        <dbReference type="Rhea" id="RHEA:20772"/>
        <dbReference type="ChEBI" id="CHEBI:15378"/>
        <dbReference type="ChEBI" id="CHEBI:15934"/>
        <dbReference type="ChEBI" id="CHEBI:57986"/>
        <dbReference type="ChEBI" id="CHEBI:58201"/>
        <dbReference type="EC" id="2.5.1.9"/>
    </reaction>
</comment>
<dbReference type="GO" id="GO:0004746">
    <property type="term" value="F:riboflavin synthase activity"/>
    <property type="evidence" value="ECO:0007669"/>
    <property type="project" value="UniProtKB-UniRule"/>
</dbReference>
<keyword evidence="6" id="KW-0686">Riboflavin biosynthesis</keyword>
<evidence type="ECO:0000256" key="10">
    <source>
        <dbReference type="PROSITE-ProRule" id="PRU00524"/>
    </source>
</evidence>
<dbReference type="InterPro" id="IPR023366">
    <property type="entry name" value="ATP_synth_asu-like_sf"/>
</dbReference>
<dbReference type="PROSITE" id="PS51177">
    <property type="entry name" value="LUMAZINE_BIND"/>
    <property type="match status" value="2"/>
</dbReference>
<keyword evidence="7 12" id="KW-0808">Transferase</keyword>
<dbReference type="Gene3D" id="2.40.30.20">
    <property type="match status" value="2"/>
</dbReference>
<reference evidence="12 13" key="1">
    <citation type="submission" date="2018-08" db="EMBL/GenBank/DDBJ databases">
        <title>Meiothermus cateniformans JCM 15151 genome sequencing project.</title>
        <authorList>
            <person name="Da Costa M.S."/>
            <person name="Albuquerque L."/>
            <person name="Raposo P."/>
            <person name="Froufe H.J.C."/>
            <person name="Barroso C.S."/>
            <person name="Egas C."/>
        </authorList>
    </citation>
    <scope>NUCLEOTIDE SEQUENCE [LARGE SCALE GENOMIC DNA]</scope>
    <source>
        <strain evidence="12 13">JCM 15151</strain>
    </source>
</reference>
<evidence type="ECO:0000256" key="2">
    <source>
        <dbReference type="ARBA" id="ARBA00002803"/>
    </source>
</evidence>
<evidence type="ECO:0000256" key="6">
    <source>
        <dbReference type="ARBA" id="ARBA00022619"/>
    </source>
</evidence>
<sequence length="204" mass="22491">MFSGIVEETGVIREAREMGGLRRLFIEARRVLEGTKIGDSLAVSGVCLTVVELDSRGFAVELAQETLRRTARRWAVGQRVNLERALALGDRLGGHLVTGHVDGRARVVKLRREMGAWDVWLEAPQELARYIAPKGSVALDGVSLTVAGVEGHRFWVTLIPHTLEVTTLKELVEGDEVNLEADLLARYLERLVSTRGGRDAQLNS</sequence>
<evidence type="ECO:0000256" key="8">
    <source>
        <dbReference type="ARBA" id="ARBA00022737"/>
    </source>
</evidence>
<feature type="repeat" description="Lumazine-binding" evidence="10">
    <location>
        <begin position="96"/>
        <end position="192"/>
    </location>
</feature>
<comment type="function">
    <text evidence="2">Catalyzes the dismutation of two molecules of 6,7-dimethyl-8-ribityllumazine, resulting in the formation of riboflavin and 5-amino-6-(D-ribitylamino)uracil.</text>
</comment>
<evidence type="ECO:0000256" key="1">
    <source>
        <dbReference type="ARBA" id="ARBA00000968"/>
    </source>
</evidence>
<evidence type="ECO:0000313" key="12">
    <source>
        <dbReference type="EMBL" id="RIH76981.1"/>
    </source>
</evidence>
<dbReference type="InterPro" id="IPR026017">
    <property type="entry name" value="Lumazine-bd_dom"/>
</dbReference>
<dbReference type="Pfam" id="PF00677">
    <property type="entry name" value="Lum_binding"/>
    <property type="match status" value="2"/>
</dbReference>
<name>A0A399E446_9DEIN</name>
<dbReference type="EMBL" id="QWKX01000033">
    <property type="protein sequence ID" value="RIH76981.1"/>
    <property type="molecule type" value="Genomic_DNA"/>
</dbReference>
<gene>
    <name evidence="12" type="primary">ribE_2</name>
    <name evidence="12" type="ORF">Mcate_01529</name>
</gene>
<dbReference type="CDD" id="cd00402">
    <property type="entry name" value="Riboflavin_synthase_like"/>
    <property type="match status" value="1"/>
</dbReference>
<dbReference type="OrthoDB" id="9788537at2"/>
<dbReference type="FunFam" id="2.40.30.20:FF:000004">
    <property type="entry name" value="Riboflavin synthase, alpha subunit"/>
    <property type="match status" value="1"/>
</dbReference>
<evidence type="ECO:0000313" key="13">
    <source>
        <dbReference type="Proteomes" id="UP000266089"/>
    </source>
</evidence>
<evidence type="ECO:0000259" key="11">
    <source>
        <dbReference type="PROSITE" id="PS51177"/>
    </source>
</evidence>
<dbReference type="EC" id="2.5.1.9" evidence="4 9"/>
<dbReference type="PANTHER" id="PTHR21098:SF12">
    <property type="entry name" value="RIBOFLAVIN SYNTHASE"/>
    <property type="match status" value="1"/>
</dbReference>
<dbReference type="NCBIfam" id="TIGR00187">
    <property type="entry name" value="ribE"/>
    <property type="match status" value="1"/>
</dbReference>
<proteinExistence type="predicted"/>
<keyword evidence="8" id="KW-0677">Repeat</keyword>
<dbReference type="InterPro" id="IPR017938">
    <property type="entry name" value="Riboflavin_synthase-like_b-brl"/>
</dbReference>
<organism evidence="12 13">
    <name type="scientific">Meiothermus taiwanensis</name>
    <dbReference type="NCBI Taxonomy" id="172827"/>
    <lineage>
        <taxon>Bacteria</taxon>
        <taxon>Thermotogati</taxon>
        <taxon>Deinococcota</taxon>
        <taxon>Deinococci</taxon>
        <taxon>Thermales</taxon>
        <taxon>Thermaceae</taxon>
        <taxon>Meiothermus</taxon>
    </lineage>
</organism>
<dbReference type="Proteomes" id="UP000266089">
    <property type="component" value="Unassembled WGS sequence"/>
</dbReference>
<evidence type="ECO:0000256" key="7">
    <source>
        <dbReference type="ARBA" id="ARBA00022679"/>
    </source>
</evidence>
<feature type="domain" description="Lumazine-binding" evidence="11">
    <location>
        <begin position="96"/>
        <end position="192"/>
    </location>
</feature>
<dbReference type="SUPFAM" id="SSF63380">
    <property type="entry name" value="Riboflavin synthase domain-like"/>
    <property type="match status" value="2"/>
</dbReference>
<dbReference type="NCBIfam" id="NF009566">
    <property type="entry name" value="PRK13020.1"/>
    <property type="match status" value="1"/>
</dbReference>
<evidence type="ECO:0000256" key="5">
    <source>
        <dbReference type="ARBA" id="ARBA00013950"/>
    </source>
</evidence>
<accession>A0A399E446</accession>
<evidence type="ECO:0000256" key="4">
    <source>
        <dbReference type="ARBA" id="ARBA00012827"/>
    </source>
</evidence>
<dbReference type="KEGG" id="mtai:Mtai_v1c27560"/>
<dbReference type="InterPro" id="IPR001783">
    <property type="entry name" value="Lumazine-bd"/>
</dbReference>
<protein>
    <recommendedName>
        <fullName evidence="5 9">Riboflavin synthase</fullName>
        <ecNumber evidence="4 9">2.5.1.9</ecNumber>
    </recommendedName>
</protein>
<dbReference type="PIRSF" id="PIRSF000498">
    <property type="entry name" value="Riboflavin_syn_A"/>
    <property type="match status" value="1"/>
</dbReference>
<feature type="repeat" description="Lumazine-binding" evidence="10">
    <location>
        <begin position="1"/>
        <end position="95"/>
    </location>
</feature>
<evidence type="ECO:0000256" key="3">
    <source>
        <dbReference type="ARBA" id="ARBA00004887"/>
    </source>
</evidence>
<dbReference type="PANTHER" id="PTHR21098">
    <property type="entry name" value="RIBOFLAVIN SYNTHASE ALPHA CHAIN"/>
    <property type="match status" value="1"/>
</dbReference>
<evidence type="ECO:0000256" key="9">
    <source>
        <dbReference type="NCBIfam" id="TIGR00187"/>
    </source>
</evidence>
<dbReference type="RefSeq" id="WP_027888393.1">
    <property type="nucleotide sequence ID" value="NZ_JBHSXZ010000053.1"/>
</dbReference>
<dbReference type="AlphaFoldDB" id="A0A399E446"/>
<comment type="pathway">
    <text evidence="3">Cofactor biosynthesis; riboflavin biosynthesis; riboflavin from 2-hydroxy-3-oxobutyl phosphate and 5-amino-6-(D-ribitylamino)uracil: step 2/2.</text>
</comment>
<comment type="caution">
    <text evidence="12">The sequence shown here is derived from an EMBL/GenBank/DDBJ whole genome shotgun (WGS) entry which is preliminary data.</text>
</comment>
<feature type="domain" description="Lumazine-binding" evidence="11">
    <location>
        <begin position="1"/>
        <end position="95"/>
    </location>
</feature>